<evidence type="ECO:0000256" key="4">
    <source>
        <dbReference type="ARBA" id="ARBA00022695"/>
    </source>
</evidence>
<feature type="domain" description="WGR" evidence="16">
    <location>
        <begin position="513"/>
        <end position="618"/>
    </location>
</feature>
<dbReference type="OrthoDB" id="2017365at2759"/>
<keyword evidence="7" id="KW-0862">Zinc</keyword>
<sequence>MITAIRDKFRYEAEYAKSGRASCKGCKSSISEGQFRVAKLVPSRHFDGMMQMWYHPKCLISPRWRTSETKRLGANPRVGEFMNANMLAPADFLKLKELVEATPQPEAADWKKRQDEAADQDLDEPWILPDAEDYLSQMLSLAIIRDFLTSMELKKADAMDICQINGLPHDKGSAAVFIPIIAEAVLFGVPAPCPSCGQPLVSANTMYCCTGVHEWGSCKFRTLTPEMKPFVWPAGLKANLIPDWIYEHEFTPHPRTKIADNFVPDFLLADEVADALDEPNDEDAYPMMGAMTQGSGYGAPLPGIQPQQVKPDPVKRKKALGPRFPVLPQDHALVAKCMPSRLSGLAVTFIGKLVTNRKVLTSQVEADGGFVVPLKVTTTSLCVCPSFDKVESMSNTKKAVDKDIAIISEDDFTAFLDSDRSLPHFIEKADLLNPDASFHADCRARVVHTMQKNALNAVSESIPDDLISANPDKRSKTEPEPEEKPAGPKRVTLKAGAEVPVDPTFFEAGRGGEYHIYCGKYKGQPRTWAVMLNKTNFSEGTNSFYSMQLLEHDTSSDGHCVHISWGRVNDQNPNRATTHTHATLDDAKLEFCRTFMDKTGNDFYQFMSGQFSKKPGKYYAAQVGFKREAETNLAEYRKVPSKLDPAIEAYVNLIFNPKLSEVALAEYEIDMSAMPLGQLSESQVLEGMEILKAIEAIVGEIDRARAAGELEGETKRSLAHQLEFRCNAYFTIIPRNMDRHSTRLIKSMEAVKTEADLLDDLLEMARSASLIEQAAIKPDPALNIADTQYAALDIGLSSKIDPDVEAAIRTSIAQTVGPTHNDYSLSVDSIVRVCSKDDMADLAPTRLLWHGSRLANLVGIMEHGLLMAPPCAVTSGYMFGKGVYTAECVTKAANYCRPSAQNKKGVLLLCEVALGNAKDCKHAHYIENKTELDKGCDSVRGVGKWVVPQDGHTEVTLDNGRTSSIGTGKLVVNKAADDLLYDEYIVFDTDQVRIRYAVVVDFKPRR</sequence>
<dbReference type="Gene3D" id="3.40.50.10190">
    <property type="entry name" value="BRCT domain"/>
    <property type="match status" value="1"/>
</dbReference>
<feature type="domain" description="PARP alpha-helical" evidence="15">
    <location>
        <begin position="640"/>
        <end position="772"/>
    </location>
</feature>
<dbReference type="PROSITE" id="PS51060">
    <property type="entry name" value="PARP_ALPHA_HD"/>
    <property type="match status" value="1"/>
</dbReference>
<evidence type="ECO:0000256" key="12">
    <source>
        <dbReference type="SAM" id="MobiDB-lite"/>
    </source>
</evidence>
<evidence type="ECO:0000259" key="13">
    <source>
        <dbReference type="PROSITE" id="PS50064"/>
    </source>
</evidence>
<dbReference type="PROSITE" id="PS51059">
    <property type="entry name" value="PARP_CATALYTIC"/>
    <property type="match status" value="1"/>
</dbReference>
<dbReference type="Pfam" id="PF02877">
    <property type="entry name" value="PARP_reg"/>
    <property type="match status" value="1"/>
</dbReference>
<dbReference type="InterPro" id="IPR012317">
    <property type="entry name" value="Poly(ADP-ribose)pol_cat_dom"/>
</dbReference>
<dbReference type="Proteomes" id="UP000717585">
    <property type="component" value="Unassembled WGS sequence"/>
</dbReference>
<keyword evidence="8 11" id="KW-0520">NAD</keyword>
<dbReference type="Pfam" id="PF00645">
    <property type="entry name" value="zf-PARP"/>
    <property type="match status" value="1"/>
</dbReference>
<keyword evidence="5" id="KW-0479">Metal-binding</keyword>
<dbReference type="Pfam" id="PF05406">
    <property type="entry name" value="WGR"/>
    <property type="match status" value="1"/>
</dbReference>
<evidence type="ECO:0000256" key="9">
    <source>
        <dbReference type="ARBA" id="ARBA00023242"/>
    </source>
</evidence>
<accession>A0A8J6AX58</accession>
<evidence type="ECO:0000313" key="17">
    <source>
        <dbReference type="EMBL" id="KAG9390543.1"/>
    </source>
</evidence>
<dbReference type="SMART" id="SM00773">
    <property type="entry name" value="WGR"/>
    <property type="match status" value="1"/>
</dbReference>
<dbReference type="PROSITE" id="PS52007">
    <property type="entry name" value="PADR1"/>
    <property type="match status" value="1"/>
</dbReference>
<dbReference type="CDD" id="cd01437">
    <property type="entry name" value="parp_like"/>
    <property type="match status" value="1"/>
</dbReference>
<feature type="domain" description="PARP catalytic" evidence="14">
    <location>
        <begin position="783"/>
        <end position="1006"/>
    </location>
</feature>
<evidence type="ECO:0000256" key="8">
    <source>
        <dbReference type="ARBA" id="ARBA00023027"/>
    </source>
</evidence>
<evidence type="ECO:0000259" key="15">
    <source>
        <dbReference type="PROSITE" id="PS51060"/>
    </source>
</evidence>
<evidence type="ECO:0000256" key="3">
    <source>
        <dbReference type="ARBA" id="ARBA00022679"/>
    </source>
</evidence>
<evidence type="ECO:0000256" key="11">
    <source>
        <dbReference type="RuleBase" id="RU362114"/>
    </source>
</evidence>
<comment type="catalytic activity">
    <reaction evidence="10">
        <text>NAD(+) + (ADP-D-ribosyl)n-acceptor = nicotinamide + (ADP-D-ribosyl)n+1-acceptor + H(+).</text>
        <dbReference type="EC" id="2.4.2.30"/>
    </reaction>
</comment>
<evidence type="ECO:0000256" key="6">
    <source>
        <dbReference type="ARBA" id="ARBA00022771"/>
    </source>
</evidence>
<keyword evidence="18" id="KW-1185">Reference proteome</keyword>
<keyword evidence="4" id="KW-0548">Nucleotidyltransferase</keyword>
<dbReference type="SMART" id="SM01336">
    <property type="entry name" value="zf-PARP"/>
    <property type="match status" value="1"/>
</dbReference>
<evidence type="ECO:0000256" key="7">
    <source>
        <dbReference type="ARBA" id="ARBA00022833"/>
    </source>
</evidence>
<dbReference type="Pfam" id="PF00644">
    <property type="entry name" value="PARP"/>
    <property type="match status" value="1"/>
</dbReference>
<dbReference type="InterPro" id="IPR001510">
    <property type="entry name" value="Znf_PARP"/>
</dbReference>
<dbReference type="InterPro" id="IPR036957">
    <property type="entry name" value="Znf_PARP_sf"/>
</dbReference>
<dbReference type="GO" id="GO:0070212">
    <property type="term" value="P:protein poly-ADP-ribosylation"/>
    <property type="evidence" value="ECO:0007669"/>
    <property type="project" value="TreeGrafter"/>
</dbReference>
<dbReference type="PANTHER" id="PTHR10459">
    <property type="entry name" value="DNA LIGASE"/>
    <property type="match status" value="1"/>
</dbReference>
<dbReference type="GO" id="GO:0016779">
    <property type="term" value="F:nucleotidyltransferase activity"/>
    <property type="evidence" value="ECO:0007669"/>
    <property type="project" value="UniProtKB-KW"/>
</dbReference>
<feature type="compositionally biased region" description="Basic and acidic residues" evidence="12">
    <location>
        <begin position="471"/>
        <end position="486"/>
    </location>
</feature>
<dbReference type="SMART" id="SM01335">
    <property type="entry name" value="PADR1"/>
    <property type="match status" value="1"/>
</dbReference>
<keyword evidence="3 11" id="KW-0808">Transferase</keyword>
<dbReference type="InterPro" id="IPR036616">
    <property type="entry name" value="Poly(ADP-ribose)pol_reg_dom_sf"/>
</dbReference>
<evidence type="ECO:0000256" key="10">
    <source>
        <dbReference type="ARBA" id="ARBA00033987"/>
    </source>
</evidence>
<dbReference type="GO" id="GO:0003950">
    <property type="term" value="F:NAD+ poly-ADP-ribosyltransferase activity"/>
    <property type="evidence" value="ECO:0007669"/>
    <property type="project" value="UniProtKB-UniRule"/>
</dbReference>
<keyword evidence="2 11" id="KW-0328">Glycosyltransferase</keyword>
<dbReference type="PROSITE" id="PS51977">
    <property type="entry name" value="WGR"/>
    <property type="match status" value="1"/>
</dbReference>
<dbReference type="InterPro" id="IPR008893">
    <property type="entry name" value="WGR_domain"/>
</dbReference>
<dbReference type="PROSITE" id="PS50064">
    <property type="entry name" value="ZF_PARP_2"/>
    <property type="match status" value="1"/>
</dbReference>
<dbReference type="GO" id="GO:1990404">
    <property type="term" value="F:NAD+-protein mono-ADP-ribosyltransferase activity"/>
    <property type="evidence" value="ECO:0007669"/>
    <property type="project" value="TreeGrafter"/>
</dbReference>
<comment type="subcellular location">
    <subcellularLocation>
        <location evidence="1">Nucleus</location>
    </subcellularLocation>
</comment>
<evidence type="ECO:0000256" key="5">
    <source>
        <dbReference type="ARBA" id="ARBA00022723"/>
    </source>
</evidence>
<protein>
    <recommendedName>
        <fullName evidence="11">Poly [ADP-ribose] polymerase</fullName>
        <shortName evidence="11">PARP</shortName>
        <ecNumber evidence="11">2.4.2.-</ecNumber>
    </recommendedName>
</protein>
<dbReference type="SUPFAM" id="SSF57716">
    <property type="entry name" value="Glucocorticoid receptor-like (DNA-binding domain)"/>
    <property type="match status" value="1"/>
</dbReference>
<dbReference type="InterPro" id="IPR050800">
    <property type="entry name" value="ARTD/PARP"/>
</dbReference>
<keyword evidence="9" id="KW-0539">Nucleus</keyword>
<dbReference type="Gene3D" id="3.90.640.80">
    <property type="match status" value="1"/>
</dbReference>
<reference evidence="17" key="1">
    <citation type="submission" date="2021-05" db="EMBL/GenBank/DDBJ databases">
        <title>A free-living protist that lacks canonical eukaryotic 1 DNA replication and segregation systems.</title>
        <authorList>
            <person name="Salas-Leiva D.E."/>
            <person name="Tromer E.C."/>
            <person name="Curtis B.A."/>
            <person name="Jerlstrom-Hultqvist J."/>
            <person name="Kolisko M."/>
            <person name="Yi Z."/>
            <person name="Salas-Leiva J.S."/>
            <person name="Gallot-Lavallee L."/>
            <person name="Kops G.J.P.L."/>
            <person name="Archibald J.M."/>
            <person name="Simpson A.G.B."/>
            <person name="Roger A.J."/>
        </authorList>
    </citation>
    <scope>NUCLEOTIDE SEQUENCE</scope>
    <source>
        <strain evidence="17">BICM</strain>
    </source>
</reference>
<dbReference type="InterPro" id="IPR004102">
    <property type="entry name" value="Poly(ADP-ribose)pol_reg_dom"/>
</dbReference>
<dbReference type="InterPro" id="IPR036420">
    <property type="entry name" value="BRCT_dom_sf"/>
</dbReference>
<comment type="caution">
    <text evidence="17">The sequence shown here is derived from an EMBL/GenBank/DDBJ whole genome shotgun (WGS) entry which is preliminary data.</text>
</comment>
<dbReference type="SUPFAM" id="SSF47587">
    <property type="entry name" value="Domain of poly(ADP-ribose) polymerase"/>
    <property type="match status" value="1"/>
</dbReference>
<proteinExistence type="predicted"/>
<organism evidence="17 18">
    <name type="scientific">Carpediemonas membranifera</name>
    <dbReference type="NCBI Taxonomy" id="201153"/>
    <lineage>
        <taxon>Eukaryota</taxon>
        <taxon>Metamonada</taxon>
        <taxon>Carpediemonas-like organisms</taxon>
        <taxon>Carpediemonas</taxon>
    </lineage>
</organism>
<gene>
    <name evidence="17" type="ORF">J8273_7894</name>
</gene>
<feature type="region of interest" description="Disordered" evidence="12">
    <location>
        <begin position="461"/>
        <end position="489"/>
    </location>
</feature>
<dbReference type="EC" id="2.4.2.-" evidence="11"/>
<dbReference type="SUPFAM" id="SSF142921">
    <property type="entry name" value="WGR domain-like"/>
    <property type="match status" value="1"/>
</dbReference>
<keyword evidence="6" id="KW-0863">Zinc-finger</keyword>
<evidence type="ECO:0000313" key="18">
    <source>
        <dbReference type="Proteomes" id="UP000717585"/>
    </source>
</evidence>
<dbReference type="GO" id="GO:0003677">
    <property type="term" value="F:DNA binding"/>
    <property type="evidence" value="ECO:0007669"/>
    <property type="project" value="InterPro"/>
</dbReference>
<feature type="domain" description="PARP-type" evidence="13">
    <location>
        <begin position="11"/>
        <end position="103"/>
    </location>
</feature>
<evidence type="ECO:0000256" key="2">
    <source>
        <dbReference type="ARBA" id="ARBA00022676"/>
    </source>
</evidence>
<evidence type="ECO:0000256" key="1">
    <source>
        <dbReference type="ARBA" id="ARBA00004123"/>
    </source>
</evidence>
<dbReference type="GO" id="GO:0008270">
    <property type="term" value="F:zinc ion binding"/>
    <property type="evidence" value="ECO:0007669"/>
    <property type="project" value="UniProtKB-KW"/>
</dbReference>
<name>A0A8J6AX58_9EUKA</name>
<dbReference type="GO" id="GO:0006302">
    <property type="term" value="P:double-strand break repair"/>
    <property type="evidence" value="ECO:0007669"/>
    <property type="project" value="TreeGrafter"/>
</dbReference>
<evidence type="ECO:0000259" key="16">
    <source>
        <dbReference type="PROSITE" id="PS51977"/>
    </source>
</evidence>
<dbReference type="InterPro" id="IPR036930">
    <property type="entry name" value="WGR_dom_sf"/>
</dbReference>
<dbReference type="Gene3D" id="3.30.1740.10">
    <property type="entry name" value="Zinc finger, PARP-type"/>
    <property type="match status" value="1"/>
</dbReference>
<evidence type="ECO:0000259" key="14">
    <source>
        <dbReference type="PROSITE" id="PS51059"/>
    </source>
</evidence>
<dbReference type="Gene3D" id="1.20.142.10">
    <property type="entry name" value="Poly(ADP-ribose) polymerase, regulatory domain"/>
    <property type="match status" value="1"/>
</dbReference>
<dbReference type="SUPFAM" id="SSF56399">
    <property type="entry name" value="ADP-ribosylation"/>
    <property type="match status" value="1"/>
</dbReference>
<dbReference type="AlphaFoldDB" id="A0A8J6AX58"/>
<dbReference type="PANTHER" id="PTHR10459:SF60">
    <property type="entry name" value="POLY [ADP-RIBOSE] POLYMERASE 2"/>
    <property type="match status" value="1"/>
</dbReference>
<dbReference type="Gene3D" id="3.90.228.10">
    <property type="match status" value="1"/>
</dbReference>
<dbReference type="GO" id="GO:0005730">
    <property type="term" value="C:nucleolus"/>
    <property type="evidence" value="ECO:0007669"/>
    <property type="project" value="TreeGrafter"/>
</dbReference>
<dbReference type="EMBL" id="JAHDYR010000064">
    <property type="protein sequence ID" value="KAG9390543.1"/>
    <property type="molecule type" value="Genomic_DNA"/>
</dbReference>